<dbReference type="SUPFAM" id="SSF56112">
    <property type="entry name" value="Protein kinase-like (PK-like)"/>
    <property type="match status" value="1"/>
</dbReference>
<dbReference type="GO" id="GO:0004672">
    <property type="term" value="F:protein kinase activity"/>
    <property type="evidence" value="ECO:0007669"/>
    <property type="project" value="InterPro"/>
</dbReference>
<sequence>MQPIIREATIYDTIGIQPRIAECMSRGRSDYVDVKYYPHGDLASYCQKNRITPELQSKWFQQILEAVVVIHRHGVIHSDLALRQFFVDDNLDLRLGDFNSSQYPGHPALGYEKASHCLPRDYELPNTEISDIFALGSTLYELVVGRAPYSELNPIRLESDDPDVIKARIQRQHQVDLEIELRYKNHNFPDVSDVFRGDIILGCWRGDFSTAKEALGLYIKKSAEDMCTNSSRSKENHRRVQVR</sequence>
<evidence type="ECO:0000313" key="2">
    <source>
        <dbReference type="EMBL" id="RHZ47039.1"/>
    </source>
</evidence>
<dbReference type="PANTHER" id="PTHR24345">
    <property type="entry name" value="SERINE/THREONINE-PROTEIN KINASE PLK"/>
    <property type="match status" value="1"/>
</dbReference>
<dbReference type="SMART" id="SM00220">
    <property type="entry name" value="S_TKc"/>
    <property type="match status" value="1"/>
</dbReference>
<dbReference type="Pfam" id="PF00069">
    <property type="entry name" value="Pkinase"/>
    <property type="match status" value="1"/>
</dbReference>
<dbReference type="STRING" id="41047.A0A397GAF6"/>
<organism evidence="2 3">
    <name type="scientific">Aspergillus thermomutatus</name>
    <name type="common">Neosartorya pseudofischeri</name>
    <dbReference type="NCBI Taxonomy" id="41047"/>
    <lineage>
        <taxon>Eukaryota</taxon>
        <taxon>Fungi</taxon>
        <taxon>Dikarya</taxon>
        <taxon>Ascomycota</taxon>
        <taxon>Pezizomycotina</taxon>
        <taxon>Eurotiomycetes</taxon>
        <taxon>Eurotiomycetidae</taxon>
        <taxon>Eurotiales</taxon>
        <taxon>Aspergillaceae</taxon>
        <taxon>Aspergillus</taxon>
        <taxon>Aspergillus subgen. Fumigati</taxon>
    </lineage>
</organism>
<feature type="domain" description="Protein kinase" evidence="1">
    <location>
        <begin position="1"/>
        <end position="243"/>
    </location>
</feature>
<keyword evidence="3" id="KW-1185">Reference proteome</keyword>
<reference evidence="2" key="1">
    <citation type="submission" date="2018-08" db="EMBL/GenBank/DDBJ databases">
        <title>Draft genome sequence of azole-resistant Aspergillus thermomutatus (Neosartorya pseudofischeri) strain HMR AF 39, isolated from a human nasal aspirate.</title>
        <authorList>
            <person name="Parent-Michaud M."/>
            <person name="Dufresne P.J."/>
            <person name="Fournier E."/>
            <person name="Martineau C."/>
            <person name="Moreira S."/>
            <person name="Perkins V."/>
            <person name="De Repentigny L."/>
            <person name="Dufresne S.F."/>
        </authorList>
    </citation>
    <scope>NUCLEOTIDE SEQUENCE [LARGE SCALE GENOMIC DNA]</scope>
    <source>
        <strain evidence="2">HMR AF 39</strain>
    </source>
</reference>
<dbReference type="InterPro" id="IPR000719">
    <property type="entry name" value="Prot_kinase_dom"/>
</dbReference>
<dbReference type="Proteomes" id="UP000215305">
    <property type="component" value="Unassembled WGS sequence"/>
</dbReference>
<evidence type="ECO:0000259" key="1">
    <source>
        <dbReference type="PROSITE" id="PS50011"/>
    </source>
</evidence>
<dbReference type="RefSeq" id="XP_026611403.1">
    <property type="nucleotide sequence ID" value="XM_026754484.1"/>
</dbReference>
<evidence type="ECO:0000313" key="3">
    <source>
        <dbReference type="Proteomes" id="UP000215305"/>
    </source>
</evidence>
<dbReference type="EMBL" id="NKHU02000232">
    <property type="protein sequence ID" value="RHZ47039.1"/>
    <property type="molecule type" value="Genomic_DNA"/>
</dbReference>
<dbReference type="OrthoDB" id="1668230at2759"/>
<comment type="caution">
    <text evidence="2">The sequence shown here is derived from an EMBL/GenBank/DDBJ whole genome shotgun (WGS) entry which is preliminary data.</text>
</comment>
<proteinExistence type="predicted"/>
<dbReference type="InterPro" id="IPR011009">
    <property type="entry name" value="Kinase-like_dom_sf"/>
</dbReference>
<accession>A0A397GAF6</accession>
<name>A0A397GAF6_ASPTH</name>
<protein>
    <recommendedName>
        <fullName evidence="1">Protein kinase domain-containing protein</fullName>
    </recommendedName>
</protein>
<dbReference type="GeneID" id="38122839"/>
<dbReference type="AlphaFoldDB" id="A0A397GAF6"/>
<gene>
    <name evidence="2" type="ORF">CDV56_100865</name>
</gene>
<dbReference type="Gene3D" id="1.10.510.10">
    <property type="entry name" value="Transferase(Phosphotransferase) domain 1"/>
    <property type="match status" value="1"/>
</dbReference>
<dbReference type="PROSITE" id="PS50011">
    <property type="entry name" value="PROTEIN_KINASE_DOM"/>
    <property type="match status" value="1"/>
</dbReference>
<dbReference type="GO" id="GO:0005634">
    <property type="term" value="C:nucleus"/>
    <property type="evidence" value="ECO:0007669"/>
    <property type="project" value="TreeGrafter"/>
</dbReference>
<dbReference type="VEuPathDB" id="FungiDB:CDV56_100865"/>
<dbReference type="GO" id="GO:0005524">
    <property type="term" value="F:ATP binding"/>
    <property type="evidence" value="ECO:0007669"/>
    <property type="project" value="InterPro"/>
</dbReference>